<dbReference type="GO" id="GO:0045892">
    <property type="term" value="P:negative regulation of DNA-templated transcription"/>
    <property type="evidence" value="ECO:0007669"/>
    <property type="project" value="TreeGrafter"/>
</dbReference>
<dbReference type="Gene3D" id="1.10.10.10">
    <property type="entry name" value="Winged helix-like DNA-binding domain superfamily/Winged helix DNA-binding domain"/>
    <property type="match status" value="1"/>
</dbReference>
<dbReference type="InterPro" id="IPR029016">
    <property type="entry name" value="GAF-like_dom_sf"/>
</dbReference>
<name>A0A7Z0IT45_9ACTN</name>
<comment type="caution">
    <text evidence="6">The sequence shown here is derived from an EMBL/GenBank/DDBJ whole genome shotgun (WGS) entry which is preliminary data.</text>
</comment>
<keyword evidence="2 6" id="KW-0238">DNA-binding</keyword>
<dbReference type="InterPro" id="IPR036390">
    <property type="entry name" value="WH_DNA-bd_sf"/>
</dbReference>
<dbReference type="Gene3D" id="3.30.450.40">
    <property type="match status" value="1"/>
</dbReference>
<evidence type="ECO:0000259" key="5">
    <source>
        <dbReference type="PROSITE" id="PS51078"/>
    </source>
</evidence>
<protein>
    <submittedName>
        <fullName evidence="6">DNA-binding IclR family transcriptional regulator</fullName>
    </submittedName>
</protein>
<gene>
    <name evidence="6" type="ORF">BJ988_003101</name>
</gene>
<dbReference type="PROSITE" id="PS51078">
    <property type="entry name" value="ICLR_ED"/>
    <property type="match status" value="1"/>
</dbReference>
<dbReference type="GO" id="GO:0003700">
    <property type="term" value="F:DNA-binding transcription factor activity"/>
    <property type="evidence" value="ECO:0007669"/>
    <property type="project" value="TreeGrafter"/>
</dbReference>
<dbReference type="AlphaFoldDB" id="A0A7Z0IT45"/>
<evidence type="ECO:0000256" key="2">
    <source>
        <dbReference type="ARBA" id="ARBA00023125"/>
    </source>
</evidence>
<dbReference type="InterPro" id="IPR050707">
    <property type="entry name" value="HTH_MetabolicPath_Reg"/>
</dbReference>
<dbReference type="SMART" id="SM00346">
    <property type="entry name" value="HTH_ICLR"/>
    <property type="match status" value="1"/>
</dbReference>
<keyword evidence="3" id="KW-0804">Transcription</keyword>
<dbReference type="PANTHER" id="PTHR30136:SF39">
    <property type="entry name" value="TRANSCRIPTIONAL REGULATORY PROTEIN"/>
    <property type="match status" value="1"/>
</dbReference>
<dbReference type="SUPFAM" id="SSF46785">
    <property type="entry name" value="Winged helix' DNA-binding domain"/>
    <property type="match status" value="1"/>
</dbReference>
<feature type="domain" description="IclR-ED" evidence="5">
    <location>
        <begin position="74"/>
        <end position="257"/>
    </location>
</feature>
<organism evidence="6 7">
    <name type="scientific">Nocardioides panzhihuensis</name>
    <dbReference type="NCBI Taxonomy" id="860243"/>
    <lineage>
        <taxon>Bacteria</taxon>
        <taxon>Bacillati</taxon>
        <taxon>Actinomycetota</taxon>
        <taxon>Actinomycetes</taxon>
        <taxon>Propionibacteriales</taxon>
        <taxon>Nocardioidaceae</taxon>
        <taxon>Nocardioides</taxon>
    </lineage>
</organism>
<dbReference type="Pfam" id="PF01614">
    <property type="entry name" value="IclR_C"/>
    <property type="match status" value="1"/>
</dbReference>
<dbReference type="Pfam" id="PF09339">
    <property type="entry name" value="HTH_IclR"/>
    <property type="match status" value="1"/>
</dbReference>
<feature type="domain" description="HTH iclR-type" evidence="4">
    <location>
        <begin position="10"/>
        <end position="73"/>
    </location>
</feature>
<dbReference type="Proteomes" id="UP000564496">
    <property type="component" value="Unassembled WGS sequence"/>
</dbReference>
<dbReference type="RefSeq" id="WP_179658774.1">
    <property type="nucleotide sequence ID" value="NZ_JACBZR010000001.1"/>
</dbReference>
<reference evidence="6 7" key="1">
    <citation type="submission" date="2020-07" db="EMBL/GenBank/DDBJ databases">
        <title>Sequencing the genomes of 1000 actinobacteria strains.</title>
        <authorList>
            <person name="Klenk H.-P."/>
        </authorList>
    </citation>
    <scope>NUCLEOTIDE SEQUENCE [LARGE SCALE GENOMIC DNA]</scope>
    <source>
        <strain evidence="6 7">DSM 26487</strain>
    </source>
</reference>
<dbReference type="InterPro" id="IPR014757">
    <property type="entry name" value="Tscrpt_reg_IclR_C"/>
</dbReference>
<dbReference type="InterPro" id="IPR036388">
    <property type="entry name" value="WH-like_DNA-bd_sf"/>
</dbReference>
<evidence type="ECO:0000313" key="6">
    <source>
        <dbReference type="EMBL" id="NYI78453.1"/>
    </source>
</evidence>
<dbReference type="SUPFAM" id="SSF55781">
    <property type="entry name" value="GAF domain-like"/>
    <property type="match status" value="1"/>
</dbReference>
<proteinExistence type="predicted"/>
<evidence type="ECO:0000313" key="7">
    <source>
        <dbReference type="Proteomes" id="UP000564496"/>
    </source>
</evidence>
<keyword evidence="7" id="KW-1185">Reference proteome</keyword>
<evidence type="ECO:0000256" key="1">
    <source>
        <dbReference type="ARBA" id="ARBA00023015"/>
    </source>
</evidence>
<dbReference type="EMBL" id="JACBZR010000001">
    <property type="protein sequence ID" value="NYI78453.1"/>
    <property type="molecule type" value="Genomic_DNA"/>
</dbReference>
<dbReference type="PROSITE" id="PS51077">
    <property type="entry name" value="HTH_ICLR"/>
    <property type="match status" value="1"/>
</dbReference>
<keyword evidence="1" id="KW-0805">Transcription regulation</keyword>
<evidence type="ECO:0000259" key="4">
    <source>
        <dbReference type="PROSITE" id="PS51077"/>
    </source>
</evidence>
<accession>A0A7Z0IT45</accession>
<sequence>MQPGQDAPQPSVIRRSAHLLRLLAAREPEGATTTQLATAAAIPRPTAHRLLSALQDEGLVERDNATGAWHLGPECFLLGAAATTRHDITPAARAAVLRIARETGESAFFSIRRGDETVCVLREDGSFPIRSHVLHEGIRFPLGVASAGLTILAFLPEPRREAYLARTDLVGAYGEQHSASALRKRVAATRERGFAVNPGLLVVGSWGLGAAVFDAHGQPYGALSITGIEARLAPPRQAELGRLLLEAAHTLSTSSATGSTPGRARS</sequence>
<dbReference type="GO" id="GO:0003677">
    <property type="term" value="F:DNA binding"/>
    <property type="evidence" value="ECO:0007669"/>
    <property type="project" value="UniProtKB-KW"/>
</dbReference>
<dbReference type="PANTHER" id="PTHR30136">
    <property type="entry name" value="HELIX-TURN-HELIX TRANSCRIPTIONAL REGULATOR, ICLR FAMILY"/>
    <property type="match status" value="1"/>
</dbReference>
<evidence type="ECO:0000256" key="3">
    <source>
        <dbReference type="ARBA" id="ARBA00023163"/>
    </source>
</evidence>
<dbReference type="InterPro" id="IPR005471">
    <property type="entry name" value="Tscrpt_reg_IclR_N"/>
</dbReference>